<gene>
    <name evidence="1" type="ORF">SDC9_124860</name>
</gene>
<evidence type="ECO:0000313" key="1">
    <source>
        <dbReference type="EMBL" id="MPM77852.1"/>
    </source>
</evidence>
<name>A0A645CM48_9ZZZZ</name>
<accession>A0A645CM48</accession>
<comment type="caution">
    <text evidence="1">The sequence shown here is derived from an EMBL/GenBank/DDBJ whole genome shotgun (WGS) entry which is preliminary data.</text>
</comment>
<dbReference type="AlphaFoldDB" id="A0A645CM48"/>
<proteinExistence type="predicted"/>
<dbReference type="EMBL" id="VSSQ01028228">
    <property type="protein sequence ID" value="MPM77852.1"/>
    <property type="molecule type" value="Genomic_DNA"/>
</dbReference>
<sequence length="85" mass="9457">MDHNGRAWKCDTQPYGLFAICADTADGVDWPHDSIVQHEVSHNFHAVDQDSASHPTCIMNEAYAYADTYIWCTSCGNTVHNGIDN</sequence>
<reference evidence="1" key="1">
    <citation type="submission" date="2019-08" db="EMBL/GenBank/DDBJ databases">
        <authorList>
            <person name="Kucharzyk K."/>
            <person name="Murdoch R.W."/>
            <person name="Higgins S."/>
            <person name="Loffler F."/>
        </authorList>
    </citation>
    <scope>NUCLEOTIDE SEQUENCE</scope>
</reference>
<organism evidence="1">
    <name type="scientific">bioreactor metagenome</name>
    <dbReference type="NCBI Taxonomy" id="1076179"/>
    <lineage>
        <taxon>unclassified sequences</taxon>
        <taxon>metagenomes</taxon>
        <taxon>ecological metagenomes</taxon>
    </lineage>
</organism>
<protein>
    <submittedName>
        <fullName evidence="1">Uncharacterized protein</fullName>
    </submittedName>
</protein>